<dbReference type="Proteomes" id="UP001500730">
    <property type="component" value="Unassembled WGS sequence"/>
</dbReference>
<reference evidence="2" key="1">
    <citation type="journal article" date="2019" name="Int. J. Syst. Evol. Microbiol.">
        <title>The Global Catalogue of Microorganisms (GCM) 10K type strain sequencing project: providing services to taxonomists for standard genome sequencing and annotation.</title>
        <authorList>
            <consortium name="The Broad Institute Genomics Platform"/>
            <consortium name="The Broad Institute Genome Sequencing Center for Infectious Disease"/>
            <person name="Wu L."/>
            <person name="Ma J."/>
        </authorList>
    </citation>
    <scope>NUCLEOTIDE SEQUENCE [LARGE SCALE GENOMIC DNA]</scope>
    <source>
        <strain evidence="2">JCM 16259</strain>
    </source>
</reference>
<protein>
    <submittedName>
        <fullName evidence="1">Uncharacterized protein</fullName>
    </submittedName>
</protein>
<comment type="caution">
    <text evidence="1">The sequence shown here is derived from an EMBL/GenBank/DDBJ whole genome shotgun (WGS) entry which is preliminary data.</text>
</comment>
<evidence type="ECO:0000313" key="1">
    <source>
        <dbReference type="EMBL" id="GAA2501759.1"/>
    </source>
</evidence>
<keyword evidence="2" id="KW-1185">Reference proteome</keyword>
<sequence>MLSWAKSQQESEAALGRAALMLGMQVQRGDELLKDEDSALGPPIPGWEVQMIASPRLSHVEVKLNDLMNSVAELIPNAEPRYLASWLLEDLEYGSESDSAAGLLLRDRTGAGLNEADDYALSLPQAWLLLNRLGRELATYHDQFVAPSSYTGVHSIDVMRAADITTDPCRFTDTDKPYVDVSARLQREFFSGVLRYLKEVQGVEAAGTLKSGVSMANKVMGLADALMSWVAIQGTLDVSEPITRTSSSDSTGSDSVLTFSLAMKFPFGPAGLGCLKNAFSAAGLQVPNIPASQPAAGVPLEWQGLQGFPLKERQSWYVQFMGTQYGTTAKTDAQGLATRGIQGHRGGCFGDGPTFTRSALVKVWYPPQKPWTKAYEIGLGLNTFTLAIRSLTSIKSLNVSLRVPVIDQKDHCPHEEESGGGGPCIDYRDCSGLATKP</sequence>
<name>A0ABP5ZNF3_9MICO</name>
<evidence type="ECO:0000313" key="2">
    <source>
        <dbReference type="Proteomes" id="UP001500730"/>
    </source>
</evidence>
<dbReference type="EMBL" id="BAAARE010000035">
    <property type="protein sequence ID" value="GAA2501759.1"/>
    <property type="molecule type" value="Genomic_DNA"/>
</dbReference>
<accession>A0ABP5ZNF3</accession>
<organism evidence="1 2">
    <name type="scientific">Terrabacter carboxydivorans</name>
    <dbReference type="NCBI Taxonomy" id="619730"/>
    <lineage>
        <taxon>Bacteria</taxon>
        <taxon>Bacillati</taxon>
        <taxon>Actinomycetota</taxon>
        <taxon>Actinomycetes</taxon>
        <taxon>Micrococcales</taxon>
        <taxon>Intrasporangiaceae</taxon>
        <taxon>Terrabacter</taxon>
    </lineage>
</organism>
<gene>
    <name evidence="1" type="ORF">GCM10009858_44910</name>
</gene>
<proteinExistence type="predicted"/>